<keyword evidence="2" id="KW-1185">Reference proteome</keyword>
<protein>
    <submittedName>
        <fullName evidence="1">Uncharacterized protein</fullName>
    </submittedName>
</protein>
<proteinExistence type="predicted"/>
<dbReference type="Proteomes" id="UP000199060">
    <property type="component" value="Unassembled WGS sequence"/>
</dbReference>
<accession>A0A1G6VH56</accession>
<dbReference type="EMBL" id="FNAC01000035">
    <property type="protein sequence ID" value="SDD52962.1"/>
    <property type="molecule type" value="Genomic_DNA"/>
</dbReference>
<dbReference type="STRING" id="686796.SAMN04488104_103533"/>
<evidence type="ECO:0000313" key="1">
    <source>
        <dbReference type="EMBL" id="SDD52962.1"/>
    </source>
</evidence>
<reference evidence="2" key="1">
    <citation type="submission" date="2016-10" db="EMBL/GenBank/DDBJ databases">
        <authorList>
            <person name="Varghese N."/>
            <person name="Submissions S."/>
        </authorList>
    </citation>
    <scope>NUCLEOTIDE SEQUENCE [LARGE SCALE GENOMIC DNA]</scope>
    <source>
        <strain evidence="2">DSM 23095</strain>
    </source>
</reference>
<name>A0A1G6VH56_9BACT</name>
<organism evidence="1 2">
    <name type="scientific">Algoriphagus faecimaris</name>
    <dbReference type="NCBI Taxonomy" id="686796"/>
    <lineage>
        <taxon>Bacteria</taxon>
        <taxon>Pseudomonadati</taxon>
        <taxon>Bacteroidota</taxon>
        <taxon>Cytophagia</taxon>
        <taxon>Cytophagales</taxon>
        <taxon>Cyclobacteriaceae</taxon>
        <taxon>Algoriphagus</taxon>
    </lineage>
</organism>
<gene>
    <name evidence="1" type="ORF">SAMN04488104_103533</name>
</gene>
<dbReference type="AlphaFoldDB" id="A0A1G6VH56"/>
<evidence type="ECO:0000313" key="2">
    <source>
        <dbReference type="Proteomes" id="UP000199060"/>
    </source>
</evidence>
<sequence>MISLGYCYFFELNQKEKYLDIRIFKYTKFPGCIEKF</sequence>